<protein>
    <recommendedName>
        <fullName evidence="2">Bleomycin resistance protein</fullName>
    </recommendedName>
</protein>
<reference evidence="5 6" key="1">
    <citation type="submission" date="2019-10" db="EMBL/GenBank/DDBJ databases">
        <title>Rudanella paleaurantiibacter sp. nov., isolated from sludge.</title>
        <authorList>
            <person name="Xu S.Q."/>
        </authorList>
    </citation>
    <scope>NUCLEOTIDE SEQUENCE [LARGE SCALE GENOMIC DNA]</scope>
    <source>
        <strain evidence="5 6">HX-22-17</strain>
    </source>
</reference>
<organism evidence="5 6">
    <name type="scientific">Rudanella paleaurantiibacter</name>
    <dbReference type="NCBI Taxonomy" id="2614655"/>
    <lineage>
        <taxon>Bacteria</taxon>
        <taxon>Pseudomonadati</taxon>
        <taxon>Bacteroidota</taxon>
        <taxon>Cytophagia</taxon>
        <taxon>Cytophagales</taxon>
        <taxon>Cytophagaceae</taxon>
        <taxon>Rudanella</taxon>
    </lineage>
</organism>
<dbReference type="GO" id="GO:0046677">
    <property type="term" value="P:response to antibiotic"/>
    <property type="evidence" value="ECO:0007669"/>
    <property type="project" value="UniProtKB-KW"/>
</dbReference>
<dbReference type="PROSITE" id="PS51819">
    <property type="entry name" value="VOC"/>
    <property type="match status" value="1"/>
</dbReference>
<dbReference type="InterPro" id="IPR029068">
    <property type="entry name" value="Glyas_Bleomycin-R_OHBP_Dase"/>
</dbReference>
<dbReference type="AlphaFoldDB" id="A0A7J5TU72"/>
<dbReference type="SUPFAM" id="SSF54593">
    <property type="entry name" value="Glyoxalase/Bleomycin resistance protein/Dihydroxybiphenyl dioxygenase"/>
    <property type="match status" value="1"/>
</dbReference>
<dbReference type="InterPro" id="IPR004360">
    <property type="entry name" value="Glyas_Fos-R_dOase_dom"/>
</dbReference>
<dbReference type="Proteomes" id="UP000488299">
    <property type="component" value="Unassembled WGS sequence"/>
</dbReference>
<comment type="caution">
    <text evidence="5">The sequence shown here is derived from an EMBL/GenBank/DDBJ whole genome shotgun (WGS) entry which is preliminary data.</text>
</comment>
<comment type="similarity">
    <text evidence="1">Belongs to the bleomycin resistance protein family.</text>
</comment>
<keyword evidence="6" id="KW-1185">Reference proteome</keyword>
<dbReference type="InterPro" id="IPR037523">
    <property type="entry name" value="VOC_core"/>
</dbReference>
<name>A0A7J5TU72_9BACT</name>
<evidence type="ECO:0000259" key="4">
    <source>
        <dbReference type="PROSITE" id="PS51819"/>
    </source>
</evidence>
<dbReference type="RefSeq" id="WP_152126185.1">
    <property type="nucleotide sequence ID" value="NZ_WELI01000010.1"/>
</dbReference>
<keyword evidence="3" id="KW-0046">Antibiotic resistance</keyword>
<feature type="domain" description="VOC" evidence="4">
    <location>
        <begin position="3"/>
        <end position="115"/>
    </location>
</feature>
<proteinExistence type="inferred from homology"/>
<accession>A0A7J5TU72</accession>
<dbReference type="EMBL" id="WELI01000010">
    <property type="protein sequence ID" value="KAB7727550.1"/>
    <property type="molecule type" value="Genomic_DNA"/>
</dbReference>
<evidence type="ECO:0000313" key="6">
    <source>
        <dbReference type="Proteomes" id="UP000488299"/>
    </source>
</evidence>
<sequence length="116" mass="13330">MFSAIHPKLPMRDKQVTQAFYVNQLGFTVGGNYPDYLILYRDEVEIHFFHFPDLDPHQNYGQVYIRTSHIDAVYQSLVQNGTPIHPNGALAVKPWHQKEFSVLDPDSNLLTFGQAL</sequence>
<evidence type="ECO:0000256" key="1">
    <source>
        <dbReference type="ARBA" id="ARBA00011051"/>
    </source>
</evidence>
<evidence type="ECO:0000256" key="3">
    <source>
        <dbReference type="ARBA" id="ARBA00023251"/>
    </source>
</evidence>
<gene>
    <name evidence="5" type="ORF">F5984_20995</name>
</gene>
<evidence type="ECO:0000313" key="5">
    <source>
        <dbReference type="EMBL" id="KAB7727550.1"/>
    </source>
</evidence>
<dbReference type="Gene3D" id="3.10.180.10">
    <property type="entry name" value="2,3-Dihydroxybiphenyl 1,2-Dioxygenase, domain 1"/>
    <property type="match status" value="1"/>
</dbReference>
<dbReference type="CDD" id="cd08349">
    <property type="entry name" value="BLMA_like"/>
    <property type="match status" value="1"/>
</dbReference>
<dbReference type="Pfam" id="PF00903">
    <property type="entry name" value="Glyoxalase"/>
    <property type="match status" value="1"/>
</dbReference>
<evidence type="ECO:0000256" key="2">
    <source>
        <dbReference type="ARBA" id="ARBA00021572"/>
    </source>
</evidence>
<dbReference type="InterPro" id="IPR000335">
    <property type="entry name" value="Bleomycin-R"/>
</dbReference>